<sequence>MKTANLTVPNIQGTNPGSPIIKNKYGRRLCSQVMVKLSMRMRKITRNASLVRPHWRTYYLKTLDRPIKTAQIHTWEVTNSKSLAISVIRAYQQISRSREDDIYNEQLYPAEESITPAVKLGIMIDYDRSSMSIPKDSPHD</sequence>
<name>A0A4Z1FQM3_9HELO</name>
<keyword evidence="2" id="KW-1185">Reference proteome</keyword>
<gene>
    <name evidence="1" type="ORF">BPAE_0086g00370</name>
</gene>
<accession>A0A4Z1FQM3</accession>
<comment type="caution">
    <text evidence="1">The sequence shown here is derived from an EMBL/GenBank/DDBJ whole genome shotgun (WGS) entry which is preliminary data.</text>
</comment>
<proteinExistence type="predicted"/>
<reference evidence="1 2" key="1">
    <citation type="submission" date="2017-12" db="EMBL/GenBank/DDBJ databases">
        <title>Comparative genomics of Botrytis spp.</title>
        <authorList>
            <person name="Valero-Jimenez C.A."/>
            <person name="Tapia P."/>
            <person name="Veloso J."/>
            <person name="Silva-Moreno E."/>
            <person name="Staats M."/>
            <person name="Valdes J.H."/>
            <person name="Van Kan J.A.L."/>
        </authorList>
    </citation>
    <scope>NUCLEOTIDE SEQUENCE [LARGE SCALE GENOMIC DNA]</scope>
    <source>
        <strain evidence="1 2">Bp0003</strain>
    </source>
</reference>
<evidence type="ECO:0000313" key="2">
    <source>
        <dbReference type="Proteomes" id="UP000297910"/>
    </source>
</evidence>
<organism evidence="1 2">
    <name type="scientific">Botrytis paeoniae</name>
    <dbReference type="NCBI Taxonomy" id="278948"/>
    <lineage>
        <taxon>Eukaryota</taxon>
        <taxon>Fungi</taxon>
        <taxon>Dikarya</taxon>
        <taxon>Ascomycota</taxon>
        <taxon>Pezizomycotina</taxon>
        <taxon>Leotiomycetes</taxon>
        <taxon>Helotiales</taxon>
        <taxon>Sclerotiniaceae</taxon>
        <taxon>Botrytis</taxon>
    </lineage>
</organism>
<protein>
    <submittedName>
        <fullName evidence="1">Uncharacterized protein</fullName>
    </submittedName>
</protein>
<dbReference type="AlphaFoldDB" id="A0A4Z1FQM3"/>
<dbReference type="EMBL" id="PQXI01000086">
    <property type="protein sequence ID" value="TGO25172.1"/>
    <property type="molecule type" value="Genomic_DNA"/>
</dbReference>
<dbReference type="Proteomes" id="UP000297910">
    <property type="component" value="Unassembled WGS sequence"/>
</dbReference>
<evidence type="ECO:0000313" key="1">
    <source>
        <dbReference type="EMBL" id="TGO25172.1"/>
    </source>
</evidence>